<evidence type="ECO:0000313" key="6">
    <source>
        <dbReference type="EnsemblMetazoa" id="XP_044314910.1"/>
    </source>
</evidence>
<keyword evidence="3" id="KW-0378">Hydrolase</keyword>
<dbReference type="Pfam" id="PF00089">
    <property type="entry name" value="Trypsin"/>
    <property type="match status" value="1"/>
</dbReference>
<dbReference type="RefSeq" id="XP_044314910.1">
    <property type="nucleotide sequence ID" value="XM_044458975.1"/>
</dbReference>
<dbReference type="PROSITE" id="PS50240">
    <property type="entry name" value="TRYPSIN_DOM"/>
    <property type="match status" value="1"/>
</dbReference>
<organism evidence="6 7">
    <name type="scientific">Drosophila rhopaloa</name>
    <name type="common">Fruit fly</name>
    <dbReference type="NCBI Taxonomy" id="1041015"/>
    <lineage>
        <taxon>Eukaryota</taxon>
        <taxon>Metazoa</taxon>
        <taxon>Ecdysozoa</taxon>
        <taxon>Arthropoda</taxon>
        <taxon>Hexapoda</taxon>
        <taxon>Insecta</taxon>
        <taxon>Pterygota</taxon>
        <taxon>Neoptera</taxon>
        <taxon>Endopterygota</taxon>
        <taxon>Diptera</taxon>
        <taxon>Brachycera</taxon>
        <taxon>Muscomorpha</taxon>
        <taxon>Ephydroidea</taxon>
        <taxon>Drosophilidae</taxon>
        <taxon>Drosophila</taxon>
        <taxon>Sophophora</taxon>
    </lineage>
</organism>
<keyword evidence="4" id="KW-0732">Signal</keyword>
<dbReference type="SUPFAM" id="SSF50494">
    <property type="entry name" value="Trypsin-like serine proteases"/>
    <property type="match status" value="1"/>
</dbReference>
<evidence type="ECO:0000313" key="7">
    <source>
        <dbReference type="Proteomes" id="UP001652680"/>
    </source>
</evidence>
<keyword evidence="7" id="KW-1185">Reference proteome</keyword>
<evidence type="ECO:0000256" key="1">
    <source>
        <dbReference type="ARBA" id="ARBA00023157"/>
    </source>
</evidence>
<evidence type="ECO:0000256" key="2">
    <source>
        <dbReference type="ARBA" id="ARBA00024195"/>
    </source>
</evidence>
<accession>A0ABM5J7W0</accession>
<keyword evidence="1" id="KW-1015">Disulfide bond</keyword>
<protein>
    <recommendedName>
        <fullName evidence="5">Peptidase S1 domain-containing protein</fullName>
    </recommendedName>
</protein>
<keyword evidence="3" id="KW-0720">Serine protease</keyword>
<dbReference type="GeneID" id="108044113"/>
<dbReference type="InterPro" id="IPR009003">
    <property type="entry name" value="Peptidase_S1_PA"/>
</dbReference>
<dbReference type="Gene3D" id="2.40.10.10">
    <property type="entry name" value="Trypsin-like serine proteases"/>
    <property type="match status" value="2"/>
</dbReference>
<evidence type="ECO:0000256" key="3">
    <source>
        <dbReference type="RuleBase" id="RU363034"/>
    </source>
</evidence>
<evidence type="ECO:0000259" key="5">
    <source>
        <dbReference type="PROSITE" id="PS50240"/>
    </source>
</evidence>
<reference evidence="6" key="2">
    <citation type="submission" date="2025-05" db="UniProtKB">
        <authorList>
            <consortium name="EnsemblMetazoa"/>
        </authorList>
    </citation>
    <scope>IDENTIFICATION</scope>
</reference>
<proteinExistence type="inferred from homology"/>
<dbReference type="InterPro" id="IPR051487">
    <property type="entry name" value="Ser/Thr_Proteases_Immune/Dev"/>
</dbReference>
<dbReference type="CDD" id="cd00190">
    <property type="entry name" value="Tryp_SPc"/>
    <property type="match status" value="1"/>
</dbReference>
<dbReference type="PROSITE" id="PS00134">
    <property type="entry name" value="TRYPSIN_HIS"/>
    <property type="match status" value="1"/>
</dbReference>
<feature type="chain" id="PRO_5046764995" description="Peptidase S1 domain-containing protein" evidence="4">
    <location>
        <begin position="18"/>
        <end position="271"/>
    </location>
</feature>
<dbReference type="InterPro" id="IPR033116">
    <property type="entry name" value="TRYPSIN_SER"/>
</dbReference>
<feature type="signal peptide" evidence="4">
    <location>
        <begin position="1"/>
        <end position="17"/>
    </location>
</feature>
<comment type="similarity">
    <text evidence="2">Belongs to the peptidase S1 family. CLIP subfamily.</text>
</comment>
<feature type="domain" description="Peptidase S1" evidence="5">
    <location>
        <begin position="24"/>
        <end position="269"/>
    </location>
</feature>
<dbReference type="InterPro" id="IPR001314">
    <property type="entry name" value="Peptidase_S1A"/>
</dbReference>
<reference evidence="7" key="1">
    <citation type="journal article" date="2021" name="Elife">
        <title>Highly contiguous assemblies of 101 drosophilid genomes.</title>
        <authorList>
            <person name="Kim B.Y."/>
            <person name="Wang J.R."/>
            <person name="Miller D.E."/>
            <person name="Barmina O."/>
            <person name="Delaney E."/>
            <person name="Thompson A."/>
            <person name="Comeault A.A."/>
            <person name="Peede D."/>
            <person name="D'Agostino E.R."/>
            <person name="Pelaez J."/>
            <person name="Aguilar J.M."/>
            <person name="Haji D."/>
            <person name="Matsunaga T."/>
            <person name="Armstrong E.E."/>
            <person name="Zych M."/>
            <person name="Ogawa Y."/>
            <person name="Stamenkovic-Radak M."/>
            <person name="Jelic M."/>
            <person name="Veselinovic M.S."/>
            <person name="Tanaskovic M."/>
            <person name="Eric P."/>
            <person name="Gao J.J."/>
            <person name="Katoh T.K."/>
            <person name="Toda M.J."/>
            <person name="Watabe H."/>
            <person name="Watada M."/>
            <person name="Davis J.S."/>
            <person name="Moyle L.C."/>
            <person name="Manoli G."/>
            <person name="Bertolini E."/>
            <person name="Kostal V."/>
            <person name="Hawley R.S."/>
            <person name="Takahashi A."/>
            <person name="Jones C.D."/>
            <person name="Price D.K."/>
            <person name="Whiteman N."/>
            <person name="Kopp A."/>
            <person name="Matute D.R."/>
            <person name="Petrov D.A."/>
        </authorList>
    </citation>
    <scope>NUCLEOTIDE SEQUENCE [LARGE SCALE GENOMIC DNA]</scope>
</reference>
<dbReference type="InterPro" id="IPR018114">
    <property type="entry name" value="TRYPSIN_HIS"/>
</dbReference>
<dbReference type="EnsemblMetazoa" id="XM_044458975.1">
    <property type="protein sequence ID" value="XP_044314910.1"/>
    <property type="gene ID" value="LOC108044113"/>
</dbReference>
<dbReference type="InterPro" id="IPR001254">
    <property type="entry name" value="Trypsin_dom"/>
</dbReference>
<dbReference type="PRINTS" id="PR00722">
    <property type="entry name" value="CHYMOTRYPSIN"/>
</dbReference>
<sequence length="271" mass="29990">MGRFILILLFLCGFSFAQISVNQDIGGVPAAPKEYTPAARLGHRSSAKNQTKWFCGGTLISDRVVLTAAHCFYSDVGSVNIVRLGELVFDSDKDDAEPEDFEVLERKAHPDFRYPVLYNDIGIIRLSGEVRYNRYKLPACLPLSGGDQLASFTAIGWGQKGFTQYEQSKELRKVVLQNYGQSCRRTTEPSEDLPEGYKADSQLCVGSPGHKDTCNGDSGGPLLISYTGDGCQHQVMGITSIGIACDTPEFPSLYTRVHFFRDWIKKELANI</sequence>
<dbReference type="Proteomes" id="UP001652680">
    <property type="component" value="Unassembled WGS sequence"/>
</dbReference>
<dbReference type="SMART" id="SM00020">
    <property type="entry name" value="Tryp_SPc"/>
    <property type="match status" value="1"/>
</dbReference>
<evidence type="ECO:0000256" key="4">
    <source>
        <dbReference type="SAM" id="SignalP"/>
    </source>
</evidence>
<dbReference type="PANTHER" id="PTHR24256">
    <property type="entry name" value="TRYPTASE-RELATED"/>
    <property type="match status" value="1"/>
</dbReference>
<keyword evidence="3" id="KW-0645">Protease</keyword>
<name>A0ABM5J7W0_DRORH</name>
<dbReference type="InterPro" id="IPR043504">
    <property type="entry name" value="Peptidase_S1_PA_chymotrypsin"/>
</dbReference>
<dbReference type="PROSITE" id="PS00135">
    <property type="entry name" value="TRYPSIN_SER"/>
    <property type="match status" value="1"/>
</dbReference>